<dbReference type="PRINTS" id="PR00503">
    <property type="entry name" value="BROMODOMAIN"/>
</dbReference>
<dbReference type="AlphaFoldDB" id="A0AAW1Q801"/>
<feature type="region of interest" description="Disordered" evidence="5">
    <location>
        <begin position="1"/>
        <end position="44"/>
    </location>
</feature>
<feature type="domain" description="NET" evidence="7">
    <location>
        <begin position="235"/>
        <end position="317"/>
    </location>
</feature>
<dbReference type="InterPro" id="IPR001487">
    <property type="entry name" value="Bromodomain"/>
</dbReference>
<evidence type="ECO:0000256" key="5">
    <source>
        <dbReference type="SAM" id="MobiDB-lite"/>
    </source>
</evidence>
<dbReference type="Pfam" id="PF17035">
    <property type="entry name" value="BET"/>
    <property type="match status" value="1"/>
</dbReference>
<protein>
    <submittedName>
        <fullName evidence="8">Uncharacterized protein</fullName>
    </submittedName>
</protein>
<feature type="region of interest" description="Disordered" evidence="5">
    <location>
        <begin position="201"/>
        <end position="245"/>
    </location>
</feature>
<evidence type="ECO:0000256" key="4">
    <source>
        <dbReference type="PROSITE-ProRule" id="PRU00035"/>
    </source>
</evidence>
<dbReference type="CDD" id="cd04369">
    <property type="entry name" value="Bromodomain"/>
    <property type="match status" value="1"/>
</dbReference>
<comment type="caution">
    <text evidence="8">The sequence shown here is derived from an EMBL/GenBank/DDBJ whole genome shotgun (WGS) entry which is preliminary data.</text>
</comment>
<evidence type="ECO:0000259" key="6">
    <source>
        <dbReference type="PROSITE" id="PS50014"/>
    </source>
</evidence>
<organism evidence="8 9">
    <name type="scientific">[Myrmecia] bisecta</name>
    <dbReference type="NCBI Taxonomy" id="41462"/>
    <lineage>
        <taxon>Eukaryota</taxon>
        <taxon>Viridiplantae</taxon>
        <taxon>Chlorophyta</taxon>
        <taxon>core chlorophytes</taxon>
        <taxon>Trebouxiophyceae</taxon>
        <taxon>Trebouxiales</taxon>
        <taxon>Trebouxiaceae</taxon>
        <taxon>Myrmecia</taxon>
    </lineage>
</organism>
<proteinExistence type="predicted"/>
<dbReference type="InterPro" id="IPR027353">
    <property type="entry name" value="NET_dom"/>
</dbReference>
<reference evidence="8 9" key="1">
    <citation type="journal article" date="2024" name="Nat. Commun.">
        <title>Phylogenomics reveals the evolutionary origins of lichenization in chlorophyte algae.</title>
        <authorList>
            <person name="Puginier C."/>
            <person name="Libourel C."/>
            <person name="Otte J."/>
            <person name="Skaloud P."/>
            <person name="Haon M."/>
            <person name="Grisel S."/>
            <person name="Petersen M."/>
            <person name="Berrin J.G."/>
            <person name="Delaux P.M."/>
            <person name="Dal Grande F."/>
            <person name="Keller J."/>
        </authorList>
    </citation>
    <scope>NUCLEOTIDE SEQUENCE [LARGE SCALE GENOMIC DNA]</scope>
    <source>
        <strain evidence="8 9">SAG 2043</strain>
    </source>
</reference>
<evidence type="ECO:0000256" key="1">
    <source>
        <dbReference type="ARBA" id="ARBA00023015"/>
    </source>
</evidence>
<evidence type="ECO:0000313" key="8">
    <source>
        <dbReference type="EMBL" id="KAK9816462.1"/>
    </source>
</evidence>
<dbReference type="InterPro" id="IPR036427">
    <property type="entry name" value="Bromodomain-like_sf"/>
</dbReference>
<keyword evidence="3" id="KW-0804">Transcription</keyword>
<keyword evidence="1" id="KW-0805">Transcription regulation</keyword>
<evidence type="ECO:0000256" key="3">
    <source>
        <dbReference type="ARBA" id="ARBA00023163"/>
    </source>
</evidence>
<feature type="region of interest" description="Disordered" evidence="5">
    <location>
        <begin position="316"/>
        <end position="337"/>
    </location>
</feature>
<sequence length="337" mass="36596">MHARTPNAGPLRSLSGSLGAKRKEPEAVQVPEPSSKRPRVAAGRYAAVAGHQEVHSTGRAASPAPSQGGSYGGGEFLDKCSDILAHVLRVLGPSAHIFDRPVDGRLVPDYYGIIKNPMDLGTIKSRIENGDYASPLEFYEDMHQVWANCLLYNGKITDIGKLGSRAEAEFEQQWAGSGLAHNTRSRRANAGVAAHKYEPTALPPDKKAKVGNGVPYRNGTTKKGASQAGALQRQRSRPSRPPPVMPREQMMELATQLSELEGPKLTGAIQIINSADNAVRGDANDEIELDFEQLDHVTLWKLHNYLNGTQQEDGYDLMDYHASDSDSESDDDDDVSS</sequence>
<dbReference type="InterPro" id="IPR038336">
    <property type="entry name" value="NET_sf"/>
</dbReference>
<dbReference type="Gene3D" id="1.20.920.10">
    <property type="entry name" value="Bromodomain-like"/>
    <property type="match status" value="1"/>
</dbReference>
<name>A0AAW1Q801_9CHLO</name>
<dbReference type="PROSITE" id="PS50014">
    <property type="entry name" value="BROMODOMAIN_2"/>
    <property type="match status" value="1"/>
</dbReference>
<evidence type="ECO:0000259" key="7">
    <source>
        <dbReference type="PROSITE" id="PS51525"/>
    </source>
</evidence>
<dbReference type="Proteomes" id="UP001489004">
    <property type="component" value="Unassembled WGS sequence"/>
</dbReference>
<evidence type="ECO:0000256" key="2">
    <source>
        <dbReference type="ARBA" id="ARBA00023117"/>
    </source>
</evidence>
<accession>A0AAW1Q801</accession>
<keyword evidence="9" id="KW-1185">Reference proteome</keyword>
<feature type="domain" description="Bromo" evidence="6">
    <location>
        <begin position="90"/>
        <end position="160"/>
    </location>
</feature>
<gene>
    <name evidence="8" type="ORF">WJX72_000599</name>
</gene>
<dbReference type="PANTHER" id="PTHR45926">
    <property type="entry name" value="OSJNBA0053K19.4 PROTEIN"/>
    <property type="match status" value="1"/>
</dbReference>
<dbReference type="Pfam" id="PF00439">
    <property type="entry name" value="Bromodomain"/>
    <property type="match status" value="1"/>
</dbReference>
<dbReference type="PROSITE" id="PS51525">
    <property type="entry name" value="NET"/>
    <property type="match status" value="1"/>
</dbReference>
<dbReference type="EMBL" id="JALJOR010000005">
    <property type="protein sequence ID" value="KAK9816462.1"/>
    <property type="molecule type" value="Genomic_DNA"/>
</dbReference>
<keyword evidence="2 4" id="KW-0103">Bromodomain</keyword>
<dbReference type="SUPFAM" id="SSF47370">
    <property type="entry name" value="Bromodomain"/>
    <property type="match status" value="1"/>
</dbReference>
<dbReference type="Gene3D" id="1.20.1270.220">
    <property type="match status" value="1"/>
</dbReference>
<feature type="compositionally biased region" description="Acidic residues" evidence="5">
    <location>
        <begin position="325"/>
        <end position="337"/>
    </location>
</feature>
<dbReference type="SMART" id="SM00297">
    <property type="entry name" value="BROMO"/>
    <property type="match status" value="1"/>
</dbReference>
<evidence type="ECO:0000313" key="9">
    <source>
        <dbReference type="Proteomes" id="UP001489004"/>
    </source>
</evidence>